<proteinExistence type="predicted"/>
<reference evidence="1 2" key="1">
    <citation type="submission" date="2019-02" db="EMBL/GenBank/DDBJ databases">
        <title>Kribbella capetownensis sp. nov. and Kribbella speibonae sp. nov., isolated from soil.</title>
        <authorList>
            <person name="Curtis S.M."/>
            <person name="Norton I."/>
            <person name="Everest G.J."/>
            <person name="Meyers P.R."/>
        </authorList>
    </citation>
    <scope>NUCLEOTIDE SEQUENCE [LARGE SCALE GENOMIC DNA]</scope>
    <source>
        <strain evidence="1 2">KCTC 29219</strain>
    </source>
</reference>
<keyword evidence="1" id="KW-0808">Transferase</keyword>
<evidence type="ECO:0000313" key="2">
    <source>
        <dbReference type="Proteomes" id="UP000292346"/>
    </source>
</evidence>
<dbReference type="OrthoDB" id="3638028at2"/>
<dbReference type="GO" id="GO:0019748">
    <property type="term" value="P:secondary metabolic process"/>
    <property type="evidence" value="ECO:0007669"/>
    <property type="project" value="InterPro"/>
</dbReference>
<dbReference type="AlphaFoldDB" id="A0A4R0HMJ6"/>
<dbReference type="EMBL" id="SJJZ01000001">
    <property type="protein sequence ID" value="TCC11853.1"/>
    <property type="molecule type" value="Genomic_DNA"/>
</dbReference>
<sequence>MPRVIEIPARLVRNHSEKAPDWLAGLPAAVERYVGEWQLAVSGDPLSGEASLILPVARRDGTAAMLKLQSVNEESESEALALRTWNHDDVVEVLEDDPETSTLLLERLEPRTLDDHPDHVEATLILAELLNHLSAVPAPPGIRHLADIAAGMIEDAPRVIPMLADPAEQALTWRYVAQVTELLPEPGDRLLHWDLHYYNVMAAKRQPWLVIDPKPLAGDPAFELMPAVWNRWDDLVATGDLSQAIRDRFDLMLEVTGIDRDRALGWTAGRILQNVLWFTADGDTRIEAELKAVSDALFV</sequence>
<comment type="caution">
    <text evidence="1">The sequence shown here is derived from an EMBL/GenBank/DDBJ whole genome shotgun (WGS) entry which is preliminary data.</text>
</comment>
<organism evidence="1 2">
    <name type="scientific">Kribbella soli</name>
    <dbReference type="NCBI Taxonomy" id="1124743"/>
    <lineage>
        <taxon>Bacteria</taxon>
        <taxon>Bacillati</taxon>
        <taxon>Actinomycetota</taxon>
        <taxon>Actinomycetes</taxon>
        <taxon>Propionibacteriales</taxon>
        <taxon>Kribbellaceae</taxon>
        <taxon>Kribbella</taxon>
    </lineage>
</organism>
<keyword evidence="2" id="KW-1185">Reference proteome</keyword>
<dbReference type="Proteomes" id="UP000292346">
    <property type="component" value="Unassembled WGS sequence"/>
</dbReference>
<name>A0A4R0HMJ6_9ACTN</name>
<dbReference type="GO" id="GO:0016773">
    <property type="term" value="F:phosphotransferase activity, alcohol group as acceptor"/>
    <property type="evidence" value="ECO:0007669"/>
    <property type="project" value="InterPro"/>
</dbReference>
<accession>A0A4R0HMJ6</accession>
<gene>
    <name evidence="1" type="ORF">E0H45_11615</name>
</gene>
<dbReference type="Pfam" id="PF04655">
    <property type="entry name" value="APH_6_hur"/>
    <property type="match status" value="1"/>
</dbReference>
<dbReference type="Gene3D" id="1.10.510.10">
    <property type="entry name" value="Transferase(Phosphotransferase) domain 1"/>
    <property type="match status" value="1"/>
</dbReference>
<protein>
    <submittedName>
        <fullName evidence="1">Hydroxyurea phosphotransferase</fullName>
    </submittedName>
</protein>
<dbReference type="InterPro" id="IPR006748">
    <property type="entry name" value="NH2Glyco/OHUrea_AB-resist_kin"/>
</dbReference>
<evidence type="ECO:0000313" key="1">
    <source>
        <dbReference type="EMBL" id="TCC11853.1"/>
    </source>
</evidence>
<dbReference type="SUPFAM" id="SSF56112">
    <property type="entry name" value="Protein kinase-like (PK-like)"/>
    <property type="match status" value="1"/>
</dbReference>
<dbReference type="InterPro" id="IPR011009">
    <property type="entry name" value="Kinase-like_dom_sf"/>
</dbReference>